<dbReference type="EMBL" id="JBAMMX010000020">
    <property type="protein sequence ID" value="KAK6921399.1"/>
    <property type="molecule type" value="Genomic_DNA"/>
</dbReference>
<organism evidence="2 3">
    <name type="scientific">Dillenia turbinata</name>
    <dbReference type="NCBI Taxonomy" id="194707"/>
    <lineage>
        <taxon>Eukaryota</taxon>
        <taxon>Viridiplantae</taxon>
        <taxon>Streptophyta</taxon>
        <taxon>Embryophyta</taxon>
        <taxon>Tracheophyta</taxon>
        <taxon>Spermatophyta</taxon>
        <taxon>Magnoliopsida</taxon>
        <taxon>eudicotyledons</taxon>
        <taxon>Gunneridae</taxon>
        <taxon>Pentapetalae</taxon>
        <taxon>Dilleniales</taxon>
        <taxon>Dilleniaceae</taxon>
        <taxon>Dillenia</taxon>
    </lineage>
</organism>
<proteinExistence type="predicted"/>
<evidence type="ECO:0000256" key="1">
    <source>
        <dbReference type="SAM" id="SignalP"/>
    </source>
</evidence>
<feature type="signal peptide" evidence="1">
    <location>
        <begin position="1"/>
        <end position="17"/>
    </location>
</feature>
<accession>A0AAN8UVE5</accession>
<evidence type="ECO:0000313" key="2">
    <source>
        <dbReference type="EMBL" id="KAK6921399.1"/>
    </source>
</evidence>
<comment type="caution">
    <text evidence="2">The sequence shown here is derived from an EMBL/GenBank/DDBJ whole genome shotgun (WGS) entry which is preliminary data.</text>
</comment>
<evidence type="ECO:0000313" key="3">
    <source>
        <dbReference type="Proteomes" id="UP001370490"/>
    </source>
</evidence>
<keyword evidence="1" id="KW-0732">Signal</keyword>
<reference evidence="2 3" key="1">
    <citation type="submission" date="2023-12" db="EMBL/GenBank/DDBJ databases">
        <title>A high-quality genome assembly for Dillenia turbinata (Dilleniales).</title>
        <authorList>
            <person name="Chanderbali A."/>
        </authorList>
    </citation>
    <scope>NUCLEOTIDE SEQUENCE [LARGE SCALE GENOMIC DNA]</scope>
    <source>
        <strain evidence="2">LSX21</strain>
        <tissue evidence="2">Leaf</tissue>
    </source>
</reference>
<keyword evidence="3" id="KW-1185">Reference proteome</keyword>
<sequence>MGFLVTTLIFIVIGIIASMCTRICCNRGPSTNFGSGSGGYANAINVQNRQEDDLKWIAKLDIMSNHSLRNCMNESYLILFDFNWVEEEANEGGSFWQQEQL</sequence>
<feature type="chain" id="PRO_5042911814" evidence="1">
    <location>
        <begin position="18"/>
        <end position="101"/>
    </location>
</feature>
<name>A0AAN8UVE5_9MAGN</name>
<protein>
    <submittedName>
        <fullName evidence="2">Uncharacterized protein</fullName>
    </submittedName>
</protein>
<dbReference type="Proteomes" id="UP001370490">
    <property type="component" value="Unassembled WGS sequence"/>
</dbReference>
<dbReference type="AlphaFoldDB" id="A0AAN8UVE5"/>
<gene>
    <name evidence="2" type="ORF">RJ641_015077</name>
</gene>